<dbReference type="Proteomes" id="UP000238206">
    <property type="component" value="Unassembled WGS sequence"/>
</dbReference>
<evidence type="ECO:0000313" key="1">
    <source>
        <dbReference type="EMBL" id="PQP10229.1"/>
    </source>
</evidence>
<accession>A0A2S8I6B7</accession>
<protein>
    <submittedName>
        <fullName evidence="1">Uncharacterized protein</fullName>
    </submittedName>
</protein>
<comment type="caution">
    <text evidence="1">The sequence shown here is derived from an EMBL/GenBank/DDBJ whole genome shotgun (WGS) entry which is preliminary data.</text>
</comment>
<dbReference type="EMBL" id="PUIQ01000067">
    <property type="protein sequence ID" value="PQP10229.1"/>
    <property type="molecule type" value="Genomic_DNA"/>
</dbReference>
<sequence length="72" mass="7989">MHTTAPLAFPDNHRIAGYLLEAARRLDAQGANPFRVVRIALLRTPSLISARISAPSFHWQKPAREAVETVLT</sequence>
<dbReference type="RefSeq" id="WP_105393353.1">
    <property type="nucleotide sequence ID" value="NZ_PUIQ01000067.1"/>
</dbReference>
<gene>
    <name evidence="1" type="ORF">C5615_33765</name>
</gene>
<organism evidence="1 2">
    <name type="scientific">Burkholderia cepacia</name>
    <name type="common">Pseudomonas cepacia</name>
    <dbReference type="NCBI Taxonomy" id="292"/>
    <lineage>
        <taxon>Bacteria</taxon>
        <taxon>Pseudomonadati</taxon>
        <taxon>Pseudomonadota</taxon>
        <taxon>Betaproteobacteria</taxon>
        <taxon>Burkholderiales</taxon>
        <taxon>Burkholderiaceae</taxon>
        <taxon>Burkholderia</taxon>
        <taxon>Burkholderia cepacia complex</taxon>
    </lineage>
</organism>
<dbReference type="AlphaFoldDB" id="A0A2S8I6B7"/>
<evidence type="ECO:0000313" key="2">
    <source>
        <dbReference type="Proteomes" id="UP000238206"/>
    </source>
</evidence>
<name>A0A2S8I6B7_BURCE</name>
<reference evidence="1 2" key="1">
    <citation type="submission" date="2018-02" db="EMBL/GenBank/DDBJ databases">
        <title>Draft genome sequencing of Burkholderia cepacia Y14-15.</title>
        <authorList>
            <person name="Zheng B.-X."/>
        </authorList>
    </citation>
    <scope>NUCLEOTIDE SEQUENCE [LARGE SCALE GENOMIC DNA]</scope>
    <source>
        <strain evidence="1 2">Y14-15</strain>
    </source>
</reference>
<proteinExistence type="predicted"/>